<reference evidence="5 6" key="1">
    <citation type="submission" date="2023-07" db="EMBL/GenBank/DDBJ databases">
        <title>Genomic Encyclopedia of Type Strains, Phase IV (KMG-IV): sequencing the most valuable type-strain genomes for metagenomic binning, comparative biology and taxonomic classification.</title>
        <authorList>
            <person name="Goeker M."/>
        </authorList>
    </citation>
    <scope>NUCLEOTIDE SEQUENCE [LARGE SCALE GENOMIC DNA]</scope>
    <source>
        <strain evidence="5 6">DSM 17740</strain>
    </source>
</reference>
<evidence type="ECO:0000256" key="2">
    <source>
        <dbReference type="ARBA" id="ARBA00006573"/>
    </source>
</evidence>
<dbReference type="RefSeq" id="WP_307342821.1">
    <property type="nucleotide sequence ID" value="NZ_JAUSUQ010000017.1"/>
</dbReference>
<dbReference type="EMBL" id="JAUSUQ010000017">
    <property type="protein sequence ID" value="MDQ0340713.1"/>
    <property type="molecule type" value="Genomic_DNA"/>
</dbReference>
<comment type="subcellular location">
    <subcellularLocation>
        <location evidence="1 4">Spore core</location>
    </subcellularLocation>
</comment>
<gene>
    <name evidence="4" type="primary">sspH</name>
    <name evidence="5" type="ORF">J2S00_003539</name>
</gene>
<name>A0ABU0CX36_9BACI</name>
<protein>
    <recommendedName>
        <fullName evidence="4">Small, acid-soluble spore protein H</fullName>
        <shortName evidence="4">SASP H</shortName>
    </recommendedName>
</protein>
<keyword evidence="6" id="KW-1185">Reference proteome</keyword>
<comment type="caution">
    <text evidence="5">The sequence shown here is derived from an EMBL/GenBank/DDBJ whole genome shotgun (WGS) entry which is preliminary data.</text>
</comment>
<proteinExistence type="evidence at transcript level"/>
<comment type="similarity">
    <text evidence="2 4">Belongs to the SspH family.</text>
</comment>
<dbReference type="Pfam" id="PF08141">
    <property type="entry name" value="SspH"/>
    <property type="match status" value="1"/>
</dbReference>
<keyword evidence="3 4" id="KW-0749">Sporulation</keyword>
<evidence type="ECO:0000256" key="4">
    <source>
        <dbReference type="HAMAP-Rule" id="MF_00667"/>
    </source>
</evidence>
<dbReference type="Proteomes" id="UP001232445">
    <property type="component" value="Unassembled WGS sequence"/>
</dbReference>
<dbReference type="NCBIfam" id="TIGR02861">
    <property type="entry name" value="SASP_H"/>
    <property type="match status" value="1"/>
</dbReference>
<evidence type="ECO:0000313" key="5">
    <source>
        <dbReference type="EMBL" id="MDQ0340713.1"/>
    </source>
</evidence>
<evidence type="ECO:0000256" key="3">
    <source>
        <dbReference type="ARBA" id="ARBA00022969"/>
    </source>
</evidence>
<comment type="induction">
    <text evidence="4">Expressed only in the forespore compartment of sporulating cells.</text>
</comment>
<evidence type="ECO:0000256" key="1">
    <source>
        <dbReference type="ARBA" id="ARBA00004288"/>
    </source>
</evidence>
<accession>A0ABU0CX36</accession>
<dbReference type="HAMAP" id="MF_00667">
    <property type="entry name" value="SspH"/>
    <property type="match status" value="1"/>
</dbReference>
<evidence type="ECO:0000313" key="6">
    <source>
        <dbReference type="Proteomes" id="UP001232445"/>
    </source>
</evidence>
<dbReference type="InterPro" id="IPR012610">
    <property type="entry name" value="SASP_SspH"/>
</dbReference>
<organism evidence="5 6">
    <name type="scientific">Caldalkalibacillus uzonensis</name>
    <dbReference type="NCBI Taxonomy" id="353224"/>
    <lineage>
        <taxon>Bacteria</taxon>
        <taxon>Bacillati</taxon>
        <taxon>Bacillota</taxon>
        <taxon>Bacilli</taxon>
        <taxon>Bacillales</taxon>
        <taxon>Bacillaceae</taxon>
        <taxon>Caldalkalibacillus</taxon>
    </lineage>
</organism>
<sequence>MNVGRAKQIVESTDEIVVLHQGEPIWIQRVDEERGTARIYPYDNPEHEREVPVAELVEKH</sequence>